<reference evidence="2 3" key="1">
    <citation type="submission" date="2012-08" db="EMBL/GenBank/DDBJ databases">
        <authorList>
            <person name="Gan P.H.P."/>
            <person name="Ikeda K."/>
            <person name="Irieda H."/>
            <person name="Narusaka M."/>
            <person name="O'Connell R.J."/>
            <person name="Narusaka Y."/>
            <person name="Takano Y."/>
            <person name="Kubo Y."/>
            <person name="Shirasu K."/>
        </authorList>
    </citation>
    <scope>NUCLEOTIDE SEQUENCE [LARGE SCALE GENOMIC DNA]</scope>
    <source>
        <strain evidence="2 3">Nara gc5</strain>
    </source>
</reference>
<proteinExistence type="predicted"/>
<evidence type="ECO:0000313" key="2">
    <source>
        <dbReference type="EMBL" id="KAF4489106.1"/>
    </source>
</evidence>
<dbReference type="RefSeq" id="XP_031887513.1">
    <property type="nucleotide sequence ID" value="XM_032033313.1"/>
</dbReference>
<gene>
    <name evidence="2" type="ORF">CGGC5_v003900</name>
</gene>
<feature type="compositionally biased region" description="Basic and acidic residues" evidence="1">
    <location>
        <begin position="990"/>
        <end position="1005"/>
    </location>
</feature>
<sequence length="1005" mass="114196">MSAPPPVPSKAALHALRGLLFGTSCSLVLVAEERRQRIKIARSAVENGRKLKSLKRYSTNGRATIEALQEEVRTDPDFSGWSRRSKSRSSAELYEASQGLGPDPRRPTRPKEKKEQKESDGTAPVSRSSGEPRHQRPAAAARKSQFQPVQPIVPTRRLAHTLDEFLRDNPHLGNVDGPRYSPSDPNQYAPTAAVDLVRRAQASVADCREPPDWLIKLSTLLCIACQQEGHYTDAGEILRIIVNHGPISLGDYLAHRPMELMEALILEKFTGETARTDHIRQIRRLYLADIADIDQAPSRVRQQYIAMGKNVISRALELQRSTLITEVFGRVKYIARAQLSDTTWFICQLAKHNEYTLAIDTFVSSYQSLRPSFQTREMCDLAVDCVIKSHNYAALEVLDTMCRFSQRDGWLVESTWVESILWQQWERSRGYTGTLELINHVLDNDFYGIEHTYAIRHTIVRIRLEANDLALAKRDFESFCIEYPNAWKDMELRGAFAKQKASKGLWDAVRADFNSLKALQPFPEEQRVKFNAIFVSILEIYSKSHTWGETETFLETYIQELGVTPDRYLVRFIADRHGKCHDIKAMVRWLRFCRGAGYQTDPLFWHAVFKSCKRDWTYSDEHMRELYLELSRSGVSKEEFAAVEKVYKQLSSIPLPVVTKRVRLNAHRYSPADERKTYERMLLEAQHENWGVVNSIYNRAVHNNMGFSSRCLRLAVQASISSNGIACPRAKTLLSKAQSDGHDISNAVIPVVFAKLDQIEKYHQAEGNKGGRGWPFHDIKGVLFGLQSDGIHIADSVFDRAARVCLTVRNYREAITICVTAANTNGHGDLCYSLSNFKNLLHAYTARHEYDKLRWVISQLAERQYRFTRACRQSLNWAIRYLRVASQSEKAEELIQSDLATLNFVKTARDALGKEHHTSKADAQEEMIDAATGRERTAEALSMAKAKRAATFLAGVAAQQDAAAAELAARWERESAEAYSDSDYDEPAWGDEHPERRHSADGAYY</sequence>
<feature type="compositionally biased region" description="Acidic residues" evidence="1">
    <location>
        <begin position="980"/>
        <end position="989"/>
    </location>
</feature>
<dbReference type="AlphaFoldDB" id="A0A7J6JFK7"/>
<dbReference type="GeneID" id="43617350"/>
<evidence type="ECO:0000313" key="3">
    <source>
        <dbReference type="Proteomes" id="UP000011096"/>
    </source>
</evidence>
<organism evidence="2 3">
    <name type="scientific">Colletotrichum fructicola (strain Nara gc5)</name>
    <name type="common">Anthracnose fungus</name>
    <name type="synonym">Colletotrichum gloeosporioides (strain Nara gc5)</name>
    <dbReference type="NCBI Taxonomy" id="1213859"/>
    <lineage>
        <taxon>Eukaryota</taxon>
        <taxon>Fungi</taxon>
        <taxon>Dikarya</taxon>
        <taxon>Ascomycota</taxon>
        <taxon>Pezizomycotina</taxon>
        <taxon>Sordariomycetes</taxon>
        <taxon>Hypocreomycetidae</taxon>
        <taxon>Glomerellales</taxon>
        <taxon>Glomerellaceae</taxon>
        <taxon>Colletotrichum</taxon>
        <taxon>Colletotrichum gloeosporioides species complex</taxon>
    </lineage>
</organism>
<dbReference type="EMBL" id="ANPB02000002">
    <property type="protein sequence ID" value="KAF4489106.1"/>
    <property type="molecule type" value="Genomic_DNA"/>
</dbReference>
<evidence type="ECO:0008006" key="4">
    <source>
        <dbReference type="Google" id="ProtNLM"/>
    </source>
</evidence>
<dbReference type="OrthoDB" id="185373at2759"/>
<accession>A0A7J6JFK7</accession>
<keyword evidence="3" id="KW-1185">Reference proteome</keyword>
<feature type="region of interest" description="Disordered" evidence="1">
    <location>
        <begin position="976"/>
        <end position="1005"/>
    </location>
</feature>
<name>A0A7J6JFK7_COLFN</name>
<protein>
    <recommendedName>
        <fullName evidence="4">Pentatricopeptide repeat protein</fullName>
    </recommendedName>
</protein>
<comment type="caution">
    <text evidence="2">The sequence shown here is derived from an EMBL/GenBank/DDBJ whole genome shotgun (WGS) entry which is preliminary data.</text>
</comment>
<dbReference type="Proteomes" id="UP000011096">
    <property type="component" value="Unassembled WGS sequence"/>
</dbReference>
<evidence type="ECO:0000256" key="1">
    <source>
        <dbReference type="SAM" id="MobiDB-lite"/>
    </source>
</evidence>
<reference evidence="2 3" key="2">
    <citation type="submission" date="2020-04" db="EMBL/GenBank/DDBJ databases">
        <title>Genome sequencing and assembly of multiple isolates from the Colletotrichum gloeosporioides species complex.</title>
        <authorList>
            <person name="Gan P."/>
            <person name="Shirasu K."/>
        </authorList>
    </citation>
    <scope>NUCLEOTIDE SEQUENCE [LARGE SCALE GENOMIC DNA]</scope>
    <source>
        <strain evidence="2 3">Nara gc5</strain>
    </source>
</reference>
<feature type="compositionally biased region" description="Basic and acidic residues" evidence="1">
    <location>
        <begin position="103"/>
        <end position="120"/>
    </location>
</feature>
<feature type="region of interest" description="Disordered" evidence="1">
    <location>
        <begin position="68"/>
        <end position="153"/>
    </location>
</feature>
<dbReference type="InParanoid" id="A0A7J6JFK7"/>